<accession>A0A414B4X3</accession>
<dbReference type="SUPFAM" id="SSF46785">
    <property type="entry name" value="Winged helix' DNA-binding domain"/>
    <property type="match status" value="1"/>
</dbReference>
<evidence type="ECO:0000313" key="6">
    <source>
        <dbReference type="Proteomes" id="UP000284621"/>
    </source>
</evidence>
<dbReference type="Gene3D" id="1.20.120.530">
    <property type="entry name" value="GntR ligand-binding domain-like"/>
    <property type="match status" value="1"/>
</dbReference>
<evidence type="ECO:0000256" key="2">
    <source>
        <dbReference type="ARBA" id="ARBA00023125"/>
    </source>
</evidence>
<dbReference type="AlphaFoldDB" id="A0A414B4X3"/>
<dbReference type="InterPro" id="IPR008920">
    <property type="entry name" value="TF_FadR/GntR_C"/>
</dbReference>
<dbReference type="RefSeq" id="WP_118381277.1">
    <property type="nucleotide sequence ID" value="NZ_CABJFJ010000010.1"/>
</dbReference>
<gene>
    <name evidence="5" type="ORF">DW833_09545</name>
</gene>
<protein>
    <submittedName>
        <fullName evidence="5">GntR family transcriptional regulator</fullName>
    </submittedName>
</protein>
<organism evidence="5 6">
    <name type="scientific">Anaerobutyricum hallii</name>
    <dbReference type="NCBI Taxonomy" id="39488"/>
    <lineage>
        <taxon>Bacteria</taxon>
        <taxon>Bacillati</taxon>
        <taxon>Bacillota</taxon>
        <taxon>Clostridia</taxon>
        <taxon>Lachnospirales</taxon>
        <taxon>Lachnospiraceae</taxon>
        <taxon>Anaerobutyricum</taxon>
    </lineage>
</organism>
<reference evidence="5 6" key="1">
    <citation type="submission" date="2018-08" db="EMBL/GenBank/DDBJ databases">
        <title>A genome reference for cultivated species of the human gut microbiota.</title>
        <authorList>
            <person name="Zou Y."/>
            <person name="Xue W."/>
            <person name="Luo G."/>
        </authorList>
    </citation>
    <scope>NUCLEOTIDE SEQUENCE [LARGE SCALE GENOMIC DNA]</scope>
    <source>
        <strain evidence="5 6">AM34-3LB</strain>
    </source>
</reference>
<dbReference type="GO" id="GO:0003677">
    <property type="term" value="F:DNA binding"/>
    <property type="evidence" value="ECO:0007669"/>
    <property type="project" value="UniProtKB-KW"/>
</dbReference>
<dbReference type="InterPro" id="IPR011711">
    <property type="entry name" value="GntR_C"/>
</dbReference>
<name>A0A414B4X3_9FIRM</name>
<dbReference type="PANTHER" id="PTHR43537:SF24">
    <property type="entry name" value="GLUCONATE OPERON TRANSCRIPTIONAL REPRESSOR"/>
    <property type="match status" value="1"/>
</dbReference>
<evidence type="ECO:0000256" key="1">
    <source>
        <dbReference type="ARBA" id="ARBA00023015"/>
    </source>
</evidence>
<dbReference type="InterPro" id="IPR036390">
    <property type="entry name" value="WH_DNA-bd_sf"/>
</dbReference>
<sequence>MKEPQLLQTKAYDYLIDLIKKGKLKTDKIYSLNQLAKDAGFSKIPFRDAVLRLEQERYIDILPSRGFTLHKMTKEDIIEIYQMRNAIEIYCSKQLALHLDTPRGQEYFNKLSTKIELQKEIRNTTHSEEDFGRKDYEFHRSIVQYVDNESMLEIYRRFMYRIFWLTVTSFSQKSRMDETINEHISLLNMIQTQDLTALEKLIMHHLDVPQKITLNLIQ</sequence>
<proteinExistence type="predicted"/>
<keyword evidence="3" id="KW-0804">Transcription</keyword>
<dbReference type="InterPro" id="IPR036388">
    <property type="entry name" value="WH-like_DNA-bd_sf"/>
</dbReference>
<dbReference type="SUPFAM" id="SSF48008">
    <property type="entry name" value="GntR ligand-binding domain-like"/>
    <property type="match status" value="1"/>
</dbReference>
<comment type="caution">
    <text evidence="5">The sequence shown here is derived from an EMBL/GenBank/DDBJ whole genome shotgun (WGS) entry which is preliminary data.</text>
</comment>
<evidence type="ECO:0000259" key="4">
    <source>
        <dbReference type="SMART" id="SM00895"/>
    </source>
</evidence>
<dbReference type="EMBL" id="QSID01000010">
    <property type="protein sequence ID" value="RHC63621.1"/>
    <property type="molecule type" value="Genomic_DNA"/>
</dbReference>
<dbReference type="SMART" id="SM00895">
    <property type="entry name" value="FCD"/>
    <property type="match status" value="1"/>
</dbReference>
<evidence type="ECO:0000313" key="5">
    <source>
        <dbReference type="EMBL" id="RHC63621.1"/>
    </source>
</evidence>
<keyword evidence="1" id="KW-0805">Transcription regulation</keyword>
<dbReference type="PANTHER" id="PTHR43537">
    <property type="entry name" value="TRANSCRIPTIONAL REGULATOR, GNTR FAMILY"/>
    <property type="match status" value="1"/>
</dbReference>
<evidence type="ECO:0000256" key="3">
    <source>
        <dbReference type="ARBA" id="ARBA00023163"/>
    </source>
</evidence>
<keyword evidence="6" id="KW-1185">Reference proteome</keyword>
<dbReference type="Proteomes" id="UP000284621">
    <property type="component" value="Unassembled WGS sequence"/>
</dbReference>
<dbReference type="Pfam" id="PF07729">
    <property type="entry name" value="FCD"/>
    <property type="match status" value="1"/>
</dbReference>
<dbReference type="Gene3D" id="1.10.10.10">
    <property type="entry name" value="Winged helix-like DNA-binding domain superfamily/Winged helix DNA-binding domain"/>
    <property type="match status" value="1"/>
</dbReference>
<feature type="domain" description="GntR C-terminal" evidence="4">
    <location>
        <begin position="79"/>
        <end position="208"/>
    </location>
</feature>
<keyword evidence="2" id="KW-0238">DNA-binding</keyword>